<reference evidence="14 15" key="1">
    <citation type="submission" date="2019-06" db="EMBL/GenBank/DDBJ databases">
        <title>Genomic Encyclopedia of Type Strains, Phase IV (KMG-V): Genome sequencing to study the core and pangenomes of soil and plant-associated prokaryotes.</title>
        <authorList>
            <person name="Whitman W."/>
        </authorList>
    </citation>
    <scope>NUCLEOTIDE SEQUENCE [LARGE SCALE GENOMIC DNA]</scope>
    <source>
        <strain evidence="14 15">BR 10355</strain>
    </source>
</reference>
<keyword evidence="7 10" id="KW-0464">Manganese</keyword>
<evidence type="ECO:0000256" key="3">
    <source>
        <dbReference type="ARBA" id="ARBA00018123"/>
    </source>
</evidence>
<evidence type="ECO:0000256" key="10">
    <source>
        <dbReference type="PIRSR" id="PIRSR036979-1"/>
    </source>
</evidence>
<dbReference type="GO" id="GO:0000050">
    <property type="term" value="P:urea cycle"/>
    <property type="evidence" value="ECO:0007669"/>
    <property type="project" value="UniProtKB-UniPathway"/>
</dbReference>
<name>A0A560LLN1_9BRAD</name>
<evidence type="ECO:0000256" key="5">
    <source>
        <dbReference type="ARBA" id="ARBA00022723"/>
    </source>
</evidence>
<organism evidence="14 15">
    <name type="scientific">Bradyrhizobium macuxiense</name>
    <dbReference type="NCBI Taxonomy" id="1755647"/>
    <lineage>
        <taxon>Bacteria</taxon>
        <taxon>Pseudomonadati</taxon>
        <taxon>Pseudomonadota</taxon>
        <taxon>Alphaproteobacteria</taxon>
        <taxon>Hyphomicrobiales</taxon>
        <taxon>Nitrobacteraceae</taxon>
        <taxon>Bradyrhizobium</taxon>
    </lineage>
</organism>
<dbReference type="PANTHER" id="PTHR43782">
    <property type="entry name" value="ARGINASE"/>
    <property type="match status" value="1"/>
</dbReference>
<dbReference type="UniPathway" id="UPA00158">
    <property type="reaction ID" value="UER00270"/>
</dbReference>
<feature type="binding site" evidence="10">
    <location>
        <position position="250"/>
    </location>
    <ligand>
        <name>Mn(2+)</name>
        <dbReference type="ChEBI" id="CHEBI:29035"/>
        <label>1</label>
    </ligand>
</feature>
<evidence type="ECO:0000256" key="4">
    <source>
        <dbReference type="ARBA" id="ARBA00022503"/>
    </source>
</evidence>
<dbReference type="SUPFAM" id="SSF52768">
    <property type="entry name" value="Arginase/deacetylase"/>
    <property type="match status" value="1"/>
</dbReference>
<dbReference type="EC" id="3.5.3.1" evidence="2 9"/>
<dbReference type="PIRSF" id="PIRSF036979">
    <property type="entry name" value="Arginase"/>
    <property type="match status" value="1"/>
</dbReference>
<evidence type="ECO:0000256" key="9">
    <source>
        <dbReference type="NCBIfam" id="TIGR01229"/>
    </source>
</evidence>
<dbReference type="PROSITE" id="PS01053">
    <property type="entry name" value="ARGINASE_1"/>
    <property type="match status" value="1"/>
</dbReference>
<dbReference type="InterPro" id="IPR020855">
    <property type="entry name" value="Ureohydrolase_Mn_BS"/>
</dbReference>
<comment type="cofactor">
    <cofactor evidence="10 13">
        <name>Mn(2+)</name>
        <dbReference type="ChEBI" id="CHEBI:29035"/>
    </cofactor>
    <text evidence="10 13">Binds 2 manganese ions per subunit.</text>
</comment>
<evidence type="ECO:0000256" key="2">
    <source>
        <dbReference type="ARBA" id="ARBA00012168"/>
    </source>
</evidence>
<dbReference type="NCBIfam" id="TIGR01229">
    <property type="entry name" value="rocF_arginase"/>
    <property type="match status" value="1"/>
</dbReference>
<comment type="catalytic activity">
    <reaction evidence="8 13">
        <text>L-arginine + H2O = urea + L-ornithine</text>
        <dbReference type="Rhea" id="RHEA:20569"/>
        <dbReference type="ChEBI" id="CHEBI:15377"/>
        <dbReference type="ChEBI" id="CHEBI:16199"/>
        <dbReference type="ChEBI" id="CHEBI:32682"/>
        <dbReference type="ChEBI" id="CHEBI:46911"/>
        <dbReference type="EC" id="3.5.3.1"/>
    </reaction>
</comment>
<feature type="binding site" evidence="10">
    <location>
        <position position="150"/>
    </location>
    <ligand>
        <name>Mn(2+)</name>
        <dbReference type="ChEBI" id="CHEBI:29035"/>
        <label>1</label>
    </ligand>
</feature>
<dbReference type="Gene3D" id="3.40.800.10">
    <property type="entry name" value="Ureohydrolase domain"/>
    <property type="match status" value="1"/>
</dbReference>
<evidence type="ECO:0000256" key="7">
    <source>
        <dbReference type="ARBA" id="ARBA00023211"/>
    </source>
</evidence>
<dbReference type="AlphaFoldDB" id="A0A560LLN1"/>
<dbReference type="GO" id="GO:0005737">
    <property type="term" value="C:cytoplasm"/>
    <property type="evidence" value="ECO:0007669"/>
    <property type="project" value="TreeGrafter"/>
</dbReference>
<dbReference type="InterPro" id="IPR006035">
    <property type="entry name" value="Ureohydrolase"/>
</dbReference>
<dbReference type="STRING" id="1755647.AS156_03285"/>
<dbReference type="Pfam" id="PF00491">
    <property type="entry name" value="Arginase"/>
    <property type="match status" value="1"/>
</dbReference>
<evidence type="ECO:0000256" key="1">
    <source>
        <dbReference type="ARBA" id="ARBA00005098"/>
    </source>
</evidence>
<dbReference type="CDD" id="cd09989">
    <property type="entry name" value="Arginase"/>
    <property type="match status" value="1"/>
</dbReference>
<dbReference type="PRINTS" id="PR00116">
    <property type="entry name" value="ARGINASE"/>
</dbReference>
<dbReference type="PROSITE" id="PS51409">
    <property type="entry name" value="ARGINASE_2"/>
    <property type="match status" value="1"/>
</dbReference>
<feature type="binding site" evidence="10">
    <location>
        <position position="148"/>
    </location>
    <ligand>
        <name>Mn(2+)</name>
        <dbReference type="ChEBI" id="CHEBI:29035"/>
        <label>1</label>
    </ligand>
</feature>
<dbReference type="Proteomes" id="UP000321304">
    <property type="component" value="Unassembled WGS sequence"/>
</dbReference>
<comment type="similarity">
    <text evidence="11 12">Belongs to the arginase family.</text>
</comment>
<keyword evidence="4 13" id="KW-0056">Arginine metabolism</keyword>
<gene>
    <name evidence="14" type="ORF">FBZ93_108237</name>
</gene>
<dbReference type="GO" id="GO:0006525">
    <property type="term" value="P:arginine metabolic process"/>
    <property type="evidence" value="ECO:0007669"/>
    <property type="project" value="UniProtKB-KW"/>
</dbReference>
<feature type="binding site" evidence="10">
    <location>
        <position position="252"/>
    </location>
    <ligand>
        <name>Mn(2+)</name>
        <dbReference type="ChEBI" id="CHEBI:29035"/>
        <label>1</label>
    </ligand>
</feature>
<feature type="binding site" evidence="10">
    <location>
        <position position="146"/>
    </location>
    <ligand>
        <name>Mn(2+)</name>
        <dbReference type="ChEBI" id="CHEBI:29035"/>
        <label>1</label>
    </ligand>
</feature>
<evidence type="ECO:0000256" key="12">
    <source>
        <dbReference type="RuleBase" id="RU003684"/>
    </source>
</evidence>
<keyword evidence="5 10" id="KW-0479">Metal-binding</keyword>
<comment type="pathway">
    <text evidence="1">Nitrogen metabolism; urea cycle; L-ornithine and urea from L-arginine: step 1/1.</text>
</comment>
<protein>
    <recommendedName>
        <fullName evidence="3 9">Arginase</fullName>
        <ecNumber evidence="2 9">3.5.3.1</ecNumber>
    </recommendedName>
</protein>
<evidence type="ECO:0000313" key="14">
    <source>
        <dbReference type="EMBL" id="TWB96195.1"/>
    </source>
</evidence>
<evidence type="ECO:0000313" key="15">
    <source>
        <dbReference type="Proteomes" id="UP000321304"/>
    </source>
</evidence>
<dbReference type="EMBL" id="VITY01000008">
    <property type="protein sequence ID" value="TWB96195.1"/>
    <property type="molecule type" value="Genomic_DNA"/>
</dbReference>
<dbReference type="GO" id="GO:0004053">
    <property type="term" value="F:arginase activity"/>
    <property type="evidence" value="ECO:0007669"/>
    <property type="project" value="UniProtKB-UniRule"/>
</dbReference>
<keyword evidence="6 12" id="KW-0378">Hydrolase</keyword>
<comment type="caution">
    <text evidence="14">The sequence shown here is derived from an EMBL/GenBank/DDBJ whole genome shotgun (WGS) entry which is preliminary data.</text>
</comment>
<dbReference type="InterPro" id="IPR023696">
    <property type="entry name" value="Ureohydrolase_dom_sf"/>
</dbReference>
<dbReference type="PANTHER" id="PTHR43782:SF3">
    <property type="entry name" value="ARGINASE"/>
    <property type="match status" value="1"/>
</dbReference>
<evidence type="ECO:0000256" key="11">
    <source>
        <dbReference type="PROSITE-ProRule" id="PRU00742"/>
    </source>
</evidence>
<sequence length="338" mass="36816">MSLLFHSLWEHCRMSEADTSKPSRIALLGVPIEIGASQPGPLMGPDALRTAGIARLLEQLDFQVDDHGDLAIPAVVVDGPVPANTKFYDEVKTWTRALSERAYWLAHSGAIPIFMGGDHSLSMGSINGVARYWQEKGRPLFALWVDAHADYNTPATTITGNMHGMSAAFLCGEPGLDDLLGGLPRASIPSDQLDLIGTRSVDPLERKLLRQRNVSIADMRQIDEFGVAVLTRRVIERVRAKNGVLHVSFDVDFLDPEVAPGVGTTVPGGATYREAHLIMELLHDSGLVRSLDIVELNPFLDERGRTARVAVELIGSLFGLQITDRQTPSNAVLPEMGE</sequence>
<accession>A0A560LLN1</accession>
<evidence type="ECO:0000256" key="6">
    <source>
        <dbReference type="ARBA" id="ARBA00022801"/>
    </source>
</evidence>
<evidence type="ECO:0000256" key="8">
    <source>
        <dbReference type="ARBA" id="ARBA00047391"/>
    </source>
</evidence>
<evidence type="ECO:0000256" key="13">
    <source>
        <dbReference type="RuleBase" id="RU361159"/>
    </source>
</evidence>
<proteinExistence type="inferred from homology"/>
<keyword evidence="15" id="KW-1185">Reference proteome</keyword>
<dbReference type="InterPro" id="IPR014033">
    <property type="entry name" value="Arginase"/>
</dbReference>
<feature type="binding site" evidence="10">
    <location>
        <position position="119"/>
    </location>
    <ligand>
        <name>Mn(2+)</name>
        <dbReference type="ChEBI" id="CHEBI:29035"/>
        <label>1</label>
    </ligand>
</feature>
<dbReference type="FunFam" id="3.40.800.10:FF:000012">
    <property type="entry name" value="Arginase"/>
    <property type="match status" value="1"/>
</dbReference>
<dbReference type="GO" id="GO:0030145">
    <property type="term" value="F:manganese ion binding"/>
    <property type="evidence" value="ECO:0007669"/>
    <property type="project" value="TreeGrafter"/>
</dbReference>